<keyword evidence="4" id="KW-1185">Reference proteome</keyword>
<keyword evidence="1" id="KW-0812">Transmembrane</keyword>
<evidence type="ECO:0000313" key="4">
    <source>
        <dbReference type="Proteomes" id="UP001501436"/>
    </source>
</evidence>
<evidence type="ECO:0000259" key="2">
    <source>
        <dbReference type="Pfam" id="PF03372"/>
    </source>
</evidence>
<dbReference type="Pfam" id="PF03372">
    <property type="entry name" value="Exo_endo_phos"/>
    <property type="match status" value="1"/>
</dbReference>
<keyword evidence="3" id="KW-0540">Nuclease</keyword>
<feature type="transmembrane region" description="Helical" evidence="1">
    <location>
        <begin position="6"/>
        <end position="24"/>
    </location>
</feature>
<organism evidence="3 4">
    <name type="scientific">Mucilaginibacter defluvii</name>
    <dbReference type="NCBI Taxonomy" id="1196019"/>
    <lineage>
        <taxon>Bacteria</taxon>
        <taxon>Pseudomonadati</taxon>
        <taxon>Bacteroidota</taxon>
        <taxon>Sphingobacteriia</taxon>
        <taxon>Sphingobacteriales</taxon>
        <taxon>Sphingobacteriaceae</taxon>
        <taxon>Mucilaginibacter</taxon>
    </lineage>
</organism>
<dbReference type="InterPro" id="IPR005135">
    <property type="entry name" value="Endo/exonuclease/phosphatase"/>
</dbReference>
<feature type="transmembrane region" description="Helical" evidence="1">
    <location>
        <begin position="31"/>
        <end position="49"/>
    </location>
</feature>
<gene>
    <name evidence="3" type="ORF">GCM10023313_22320</name>
</gene>
<dbReference type="InterPro" id="IPR036691">
    <property type="entry name" value="Endo/exonu/phosph_ase_sf"/>
</dbReference>
<protein>
    <submittedName>
        <fullName evidence="3">Endonuclease/exonuclease/phosphatase family protein</fullName>
    </submittedName>
</protein>
<dbReference type="Proteomes" id="UP001501436">
    <property type="component" value="Unassembled WGS sequence"/>
</dbReference>
<keyword evidence="1" id="KW-1133">Transmembrane helix</keyword>
<comment type="caution">
    <text evidence="3">The sequence shown here is derived from an EMBL/GenBank/DDBJ whole genome shotgun (WGS) entry which is preliminary data.</text>
</comment>
<keyword evidence="3" id="KW-0255">Endonuclease</keyword>
<reference evidence="4" key="1">
    <citation type="journal article" date="2019" name="Int. J. Syst. Evol. Microbiol.">
        <title>The Global Catalogue of Microorganisms (GCM) 10K type strain sequencing project: providing services to taxonomists for standard genome sequencing and annotation.</title>
        <authorList>
            <consortium name="The Broad Institute Genomics Platform"/>
            <consortium name="The Broad Institute Genome Sequencing Center for Infectious Disease"/>
            <person name="Wu L."/>
            <person name="Ma J."/>
        </authorList>
    </citation>
    <scope>NUCLEOTIDE SEQUENCE [LARGE SCALE GENOMIC DNA]</scope>
    <source>
        <strain evidence="4">JCM 18283</strain>
    </source>
</reference>
<evidence type="ECO:0000313" key="3">
    <source>
        <dbReference type="EMBL" id="GAA4918209.1"/>
    </source>
</evidence>
<proteinExistence type="predicted"/>
<keyword evidence="3" id="KW-0378">Hydrolase</keyword>
<dbReference type="EMBL" id="BAABJI010000002">
    <property type="protein sequence ID" value="GAA4918209.1"/>
    <property type="molecule type" value="Genomic_DNA"/>
</dbReference>
<evidence type="ECO:0000256" key="1">
    <source>
        <dbReference type="SAM" id="Phobius"/>
    </source>
</evidence>
<dbReference type="SUPFAM" id="SSF56219">
    <property type="entry name" value="DNase I-like"/>
    <property type="match status" value="1"/>
</dbReference>
<feature type="domain" description="Endonuclease/exonuclease/phosphatase" evidence="2">
    <location>
        <begin position="74"/>
        <end position="281"/>
    </location>
</feature>
<name>A0ABP9FYD5_9SPHI</name>
<dbReference type="Gene3D" id="3.60.10.10">
    <property type="entry name" value="Endonuclease/exonuclease/phosphatase"/>
    <property type="match status" value="1"/>
</dbReference>
<keyword evidence="1" id="KW-0472">Membrane</keyword>
<sequence>MEYPRFQKFIICVAVFIGWGILYSFTRQINIYALAALCAAIIYLIFKIYNYTVFAPKEVRGIKSRDEKNEIKVLSANVFQDNTQYQRLLEQIKSADPDVIFLLETDDKWEAGVQQLEADYPHMLKAPLDNTYGLLFYSRFPLSDGKVNYLIKNDIPSIEAIIHLPSGVKVQLWGLHPEPPVPGESLYSTAKDKELMKIALKARDCELPILVFGDLNDVAWSYTTTLFSKVSDLLDVRKGRGFYSTFSAKHWFLRFPLDYIFCSAEFGLVQMRRLPYNGSDHYPIFTHLIFNKRLERVQDGPDADHEDIEEAKEILEKEVEKD</sequence>
<accession>A0ABP9FYD5</accession>
<dbReference type="GO" id="GO:0004519">
    <property type="term" value="F:endonuclease activity"/>
    <property type="evidence" value="ECO:0007669"/>
    <property type="project" value="UniProtKB-KW"/>
</dbReference>